<dbReference type="PANTHER" id="PTHR33107">
    <property type="entry name" value="KUNITZ TRYPSIN INHIBITOR 2"/>
    <property type="match status" value="1"/>
</dbReference>
<protein>
    <submittedName>
        <fullName evidence="2">Uncharacterized protein</fullName>
    </submittedName>
</protein>
<accession>A0ABQ7NGV3</accession>
<feature type="signal peptide" evidence="1">
    <location>
        <begin position="1"/>
        <end position="19"/>
    </location>
</feature>
<gene>
    <name evidence="2" type="primary">A02p026420.1_BraROA</name>
    <name evidence="2" type="ORF">IGI04_006398</name>
</gene>
<dbReference type="Proteomes" id="UP000823674">
    <property type="component" value="Chromosome A02"/>
</dbReference>
<dbReference type="Gene3D" id="2.80.10.50">
    <property type="match status" value="2"/>
</dbReference>
<sequence length="392" mass="43059">MNPMFYFLLALTAVLVVTASPGEPVLDINGDIIFDGSYYVLPRIFGPAGGGLTLSPRGGNNCPLYIGQEYSEVKRGIPVRFSDWRTKVAFVPESTNLNIEMDVKATICVQSTYWYVPAPDMVFEAAFIAAGPKPSNDFFQIKKFEDSIGGYKIVFCFNGEDCVDVGIFVDKHGVRRLALASTPFEVVMNPMFYFLLALTAVLVVTASPGEPVLDINGDIIFDGSYYVLPRIFGPAGGGLTLSPRGGNNCPLYIGQEYSEVKRGIPVRFSDWRTKVAFVPESTNLNIEMDVKATICVQSTYWYVPAPDMVFEAAFIAAGPKPSNDFFQIKKIEDSIGGYKIVFCFNGEDCVDVGIFVDKHGVRRLALASTPFEVVFVRASETKTSSKPIMSII</sequence>
<name>A0ABQ7NGV3_BRACM</name>
<reference evidence="2 3" key="1">
    <citation type="submission" date="2021-03" db="EMBL/GenBank/DDBJ databases">
        <authorList>
            <person name="King G.J."/>
            <person name="Bancroft I."/>
            <person name="Baten A."/>
            <person name="Bloomfield J."/>
            <person name="Borpatragohain P."/>
            <person name="He Z."/>
            <person name="Irish N."/>
            <person name="Irwin J."/>
            <person name="Liu K."/>
            <person name="Mauleon R.P."/>
            <person name="Moore J."/>
            <person name="Morris R."/>
            <person name="Ostergaard L."/>
            <person name="Wang B."/>
            <person name="Wells R."/>
        </authorList>
    </citation>
    <scope>NUCLEOTIDE SEQUENCE [LARGE SCALE GENOMIC DNA]</scope>
    <source>
        <strain evidence="2">R-o-18</strain>
        <tissue evidence="2">Leaf</tissue>
    </source>
</reference>
<dbReference type="CDD" id="cd23366">
    <property type="entry name" value="beta-trefoil_STI_AtTPI-like"/>
    <property type="match status" value="2"/>
</dbReference>
<dbReference type="PRINTS" id="PR00291">
    <property type="entry name" value="KUNITZINHBTR"/>
</dbReference>
<keyword evidence="3" id="KW-1185">Reference proteome</keyword>
<dbReference type="SUPFAM" id="SSF50386">
    <property type="entry name" value="STI-like"/>
    <property type="match status" value="2"/>
</dbReference>
<dbReference type="EMBL" id="JADBGQ010000002">
    <property type="protein sequence ID" value="KAG5410079.1"/>
    <property type="molecule type" value="Genomic_DNA"/>
</dbReference>
<evidence type="ECO:0000256" key="1">
    <source>
        <dbReference type="SAM" id="SignalP"/>
    </source>
</evidence>
<evidence type="ECO:0000313" key="2">
    <source>
        <dbReference type="EMBL" id="KAG5410079.1"/>
    </source>
</evidence>
<dbReference type="SMART" id="SM00452">
    <property type="entry name" value="STI"/>
    <property type="match status" value="2"/>
</dbReference>
<evidence type="ECO:0000313" key="3">
    <source>
        <dbReference type="Proteomes" id="UP000823674"/>
    </source>
</evidence>
<dbReference type="InterPro" id="IPR002160">
    <property type="entry name" value="Prot_inh_Kunz-lg"/>
</dbReference>
<dbReference type="InterPro" id="IPR011065">
    <property type="entry name" value="Kunitz_inhibitor_STI-like_sf"/>
</dbReference>
<comment type="caution">
    <text evidence="2">The sequence shown here is derived from an EMBL/GenBank/DDBJ whole genome shotgun (WGS) entry which is preliminary data.</text>
</comment>
<dbReference type="PROSITE" id="PS00283">
    <property type="entry name" value="SOYBEAN_KUNITZ"/>
    <property type="match status" value="2"/>
</dbReference>
<dbReference type="Pfam" id="PF00197">
    <property type="entry name" value="Kunitz_legume"/>
    <property type="match status" value="2"/>
</dbReference>
<organism evidence="2 3">
    <name type="scientific">Brassica rapa subsp. trilocularis</name>
    <dbReference type="NCBI Taxonomy" id="1813537"/>
    <lineage>
        <taxon>Eukaryota</taxon>
        <taxon>Viridiplantae</taxon>
        <taxon>Streptophyta</taxon>
        <taxon>Embryophyta</taxon>
        <taxon>Tracheophyta</taxon>
        <taxon>Spermatophyta</taxon>
        <taxon>Magnoliopsida</taxon>
        <taxon>eudicotyledons</taxon>
        <taxon>Gunneridae</taxon>
        <taxon>Pentapetalae</taxon>
        <taxon>rosids</taxon>
        <taxon>malvids</taxon>
        <taxon>Brassicales</taxon>
        <taxon>Brassicaceae</taxon>
        <taxon>Brassiceae</taxon>
        <taxon>Brassica</taxon>
    </lineage>
</organism>
<dbReference type="PANTHER" id="PTHR33107:SF64">
    <property type="entry name" value="(RAPE) HYPOTHETICAL PROTEIN"/>
    <property type="match status" value="1"/>
</dbReference>
<proteinExistence type="predicted"/>
<feature type="chain" id="PRO_5046339720" evidence="1">
    <location>
        <begin position="20"/>
        <end position="392"/>
    </location>
</feature>
<keyword evidence="1" id="KW-0732">Signal</keyword>